<proteinExistence type="predicted"/>
<sequence length="175" mass="20868">MFSLSCTEKNKNQNFINKLSSVQNGSPSLYFNYYLYFKMDNNEILETNIDLIYEIYKNYYSKKYTDFTIYLEELLNEKVTIKSEYINTLKKNNVFLANLSTIDDTIEKMSTENIEKKYLNLEQKDAFVLQTGKIEATKVKTILYKMFTNDYIITFSDYGGYYNIKRQLCDEQSYQ</sequence>
<name>A0A3M7LA83_9FLAO</name>
<keyword evidence="2" id="KW-1185">Reference proteome</keyword>
<evidence type="ECO:0000313" key="1">
    <source>
        <dbReference type="EMBL" id="RMZ59691.1"/>
    </source>
</evidence>
<organism evidence="1 2">
    <name type="scientific">Chryseobacterium nematophagum</name>
    <dbReference type="NCBI Taxonomy" id="2305228"/>
    <lineage>
        <taxon>Bacteria</taxon>
        <taxon>Pseudomonadati</taxon>
        <taxon>Bacteroidota</taxon>
        <taxon>Flavobacteriia</taxon>
        <taxon>Flavobacteriales</taxon>
        <taxon>Weeksellaceae</taxon>
        <taxon>Chryseobacterium group</taxon>
        <taxon>Chryseobacterium</taxon>
    </lineage>
</organism>
<gene>
    <name evidence="1" type="ORF">D1632_08690</name>
</gene>
<dbReference type="Proteomes" id="UP000267524">
    <property type="component" value="Unassembled WGS sequence"/>
</dbReference>
<accession>A0A3M7LA83</accession>
<comment type="caution">
    <text evidence="1">The sequence shown here is derived from an EMBL/GenBank/DDBJ whole genome shotgun (WGS) entry which is preliminary data.</text>
</comment>
<dbReference type="AlphaFoldDB" id="A0A3M7LA83"/>
<evidence type="ECO:0000313" key="2">
    <source>
        <dbReference type="Proteomes" id="UP000267524"/>
    </source>
</evidence>
<reference evidence="1 2" key="1">
    <citation type="submission" date="2018-08" db="EMBL/GenBank/DDBJ databases">
        <title>Chryseobacterium nematophagum: a novel matrix digesting pathogen of nematodes.</title>
        <authorList>
            <person name="Page A."/>
            <person name="Roberts M."/>
            <person name="Felix M.-A."/>
            <person name="Weir W."/>
        </authorList>
    </citation>
    <scope>NUCLEOTIDE SEQUENCE [LARGE SCALE GENOMIC DNA]</scope>
    <source>
        <strain evidence="1 2">JUb275</strain>
    </source>
</reference>
<protein>
    <submittedName>
        <fullName evidence="1">Uncharacterized protein</fullName>
    </submittedName>
</protein>
<dbReference type="EMBL" id="QWIV01000013">
    <property type="protein sequence ID" value="RMZ59691.1"/>
    <property type="molecule type" value="Genomic_DNA"/>
</dbReference>